<evidence type="ECO:0000313" key="1">
    <source>
        <dbReference type="EMBL" id="QEQ96605.1"/>
    </source>
</evidence>
<accession>A0A5P1RBF2</accession>
<evidence type="ECO:0000313" key="2">
    <source>
        <dbReference type="Proteomes" id="UP000324760"/>
    </source>
</evidence>
<dbReference type="AlphaFoldDB" id="A0A5P1RBF2"/>
<name>A0A5P1RBF2_9GAMM</name>
<dbReference type="EMBL" id="CP043869">
    <property type="protein sequence ID" value="QEQ96605.1"/>
    <property type="molecule type" value="Genomic_DNA"/>
</dbReference>
<sequence length="61" mass="7048">MAQLRCIETKDGDTWSSVSREFGDWLKERNLTENFGWSEGDILTVEEASSFFCFSFPDHHG</sequence>
<reference evidence="1 2" key="1">
    <citation type="journal article" date="2019" name="Biochem. Eng. J.">
        <title>Metabolic engineering of the marine bacteria Neptunomonas concharum for the production of acetoin and meso-2,3-butanediol from acetate.</title>
        <authorList>
            <person name="Li W."/>
            <person name="Pu N."/>
            <person name="Liu C.-X."/>
            <person name="Yuan Q.-P."/>
            <person name="Li Z.-J."/>
        </authorList>
    </citation>
    <scope>NUCLEOTIDE SEQUENCE [LARGE SCALE GENOMIC DNA]</scope>
    <source>
        <strain evidence="1 2">JCM17730</strain>
    </source>
</reference>
<protein>
    <submittedName>
        <fullName evidence="1">Uncharacterized protein</fullName>
    </submittedName>
</protein>
<gene>
    <name evidence="1" type="ORF">F0U83_07705</name>
</gene>
<proteinExistence type="predicted"/>
<dbReference type="OrthoDB" id="9964348at2"/>
<dbReference type="KEGG" id="ncu:F0U83_07705"/>
<dbReference type="RefSeq" id="WP_138987216.1">
    <property type="nucleotide sequence ID" value="NZ_CP043869.1"/>
</dbReference>
<dbReference type="Proteomes" id="UP000324760">
    <property type="component" value="Chromosome"/>
</dbReference>
<organism evidence="1 2">
    <name type="scientific">Neptunomonas concharum</name>
    <dbReference type="NCBI Taxonomy" id="1031538"/>
    <lineage>
        <taxon>Bacteria</taxon>
        <taxon>Pseudomonadati</taxon>
        <taxon>Pseudomonadota</taxon>
        <taxon>Gammaproteobacteria</taxon>
        <taxon>Oceanospirillales</taxon>
        <taxon>Oceanospirillaceae</taxon>
        <taxon>Neptunomonas</taxon>
    </lineage>
</organism>
<keyword evidence="2" id="KW-1185">Reference proteome</keyword>